<dbReference type="GO" id="GO:0008835">
    <property type="term" value="F:diaminohydroxyphosphoribosylaminopyrimidine deaminase activity"/>
    <property type="evidence" value="ECO:0007669"/>
    <property type="project" value="UniProtKB-EC"/>
</dbReference>
<proteinExistence type="inferred from homology"/>
<dbReference type="AlphaFoldDB" id="C0QKX0"/>
<evidence type="ECO:0000256" key="1">
    <source>
        <dbReference type="ARBA" id="ARBA00002151"/>
    </source>
</evidence>
<dbReference type="HOGENOM" id="CLU_036590_1_1_7"/>
<gene>
    <name evidence="17" type="primary">ribD</name>
    <name evidence="17" type="ordered locus">HRM2_31270</name>
</gene>
<dbReference type="Pfam" id="PF01872">
    <property type="entry name" value="RibD_C"/>
    <property type="match status" value="1"/>
</dbReference>
<comment type="catalytic activity">
    <reaction evidence="12">
        <text>2,5-diamino-6-hydroxy-4-(5-phosphoribosylamino)-pyrimidine + H2O + H(+) = 5-amino-6-(5-phospho-D-ribosylamino)uracil + NH4(+)</text>
        <dbReference type="Rhea" id="RHEA:21868"/>
        <dbReference type="ChEBI" id="CHEBI:15377"/>
        <dbReference type="ChEBI" id="CHEBI:15378"/>
        <dbReference type="ChEBI" id="CHEBI:28938"/>
        <dbReference type="ChEBI" id="CHEBI:58453"/>
        <dbReference type="ChEBI" id="CHEBI:58614"/>
        <dbReference type="EC" id="3.5.4.26"/>
    </reaction>
</comment>
<dbReference type="InterPro" id="IPR004794">
    <property type="entry name" value="Eubact_RibD"/>
</dbReference>
<dbReference type="InterPro" id="IPR016192">
    <property type="entry name" value="APOBEC/CMP_deaminase_Zn-bd"/>
</dbReference>
<feature type="active site" description="Proton donor" evidence="13">
    <location>
        <position position="66"/>
    </location>
</feature>
<dbReference type="eggNOG" id="COG1985">
    <property type="taxonomic scope" value="Bacteria"/>
</dbReference>
<comment type="similarity">
    <text evidence="4 12">In the N-terminal section; belongs to the cytidine and deoxycytidylate deaminase family.</text>
</comment>
<comment type="similarity">
    <text evidence="5 12">In the C-terminal section; belongs to the HTP reductase family.</text>
</comment>
<feature type="binding site" evidence="14">
    <location>
        <position position="185"/>
    </location>
    <ligand>
        <name>NADP(+)</name>
        <dbReference type="ChEBI" id="CHEBI:58349"/>
    </ligand>
</feature>
<dbReference type="InterPro" id="IPR050765">
    <property type="entry name" value="Riboflavin_Biosynth_HTPR"/>
</dbReference>
<protein>
    <recommendedName>
        <fullName evidence="12">Riboflavin biosynthesis protein RibD</fullName>
    </recommendedName>
    <domain>
        <recommendedName>
            <fullName evidence="12">Diaminohydroxyphosphoribosylaminopyrimidine deaminase</fullName>
            <shortName evidence="12">DRAP deaminase</shortName>
            <ecNumber evidence="12">3.5.4.26</ecNumber>
        </recommendedName>
        <alternativeName>
            <fullName evidence="12">Riboflavin-specific deaminase</fullName>
        </alternativeName>
    </domain>
    <domain>
        <recommendedName>
            <fullName evidence="12">5-amino-6-(5-phosphoribosylamino)uracil reductase</fullName>
            <ecNumber evidence="12">1.1.1.193</ecNumber>
        </recommendedName>
        <alternativeName>
            <fullName evidence="12">HTP reductase</fullName>
        </alternativeName>
    </domain>
</protein>
<evidence type="ECO:0000256" key="4">
    <source>
        <dbReference type="ARBA" id="ARBA00005259"/>
    </source>
</evidence>
<comment type="function">
    <text evidence="1 12">Converts 2,5-diamino-6-(ribosylamino)-4(3h)-pyrimidinone 5'-phosphate into 5-amino-6-(ribosylamino)-2,4(1h,3h)-pyrimidinedione 5'-phosphate.</text>
</comment>
<keyword evidence="7 12" id="KW-0479">Metal-binding</keyword>
<keyword evidence="11" id="KW-0511">Multifunctional enzyme</keyword>
<feature type="binding site" evidence="15">
    <location>
        <position position="64"/>
    </location>
    <ligand>
        <name>Zn(2+)</name>
        <dbReference type="ChEBI" id="CHEBI:29105"/>
        <note>catalytic</note>
    </ligand>
</feature>
<dbReference type="InterPro" id="IPR016193">
    <property type="entry name" value="Cytidine_deaminase-like"/>
</dbReference>
<evidence type="ECO:0000256" key="13">
    <source>
        <dbReference type="PIRSR" id="PIRSR006769-1"/>
    </source>
</evidence>
<comment type="cofactor">
    <cofactor evidence="12 15">
        <name>Zn(2+)</name>
        <dbReference type="ChEBI" id="CHEBI:29105"/>
    </cofactor>
    <text evidence="12 15">Binds 1 zinc ion.</text>
</comment>
<dbReference type="InterPro" id="IPR011549">
    <property type="entry name" value="RibD_C"/>
</dbReference>
<feature type="binding site" evidence="15">
    <location>
        <position position="98"/>
    </location>
    <ligand>
        <name>Zn(2+)</name>
        <dbReference type="ChEBI" id="CHEBI:29105"/>
        <note>catalytic</note>
    </ligand>
</feature>
<dbReference type="InterPro" id="IPR002734">
    <property type="entry name" value="RibDG_C"/>
</dbReference>
<evidence type="ECO:0000259" key="16">
    <source>
        <dbReference type="PROSITE" id="PS51747"/>
    </source>
</evidence>
<dbReference type="GO" id="GO:0008270">
    <property type="term" value="F:zinc ion binding"/>
    <property type="evidence" value="ECO:0007669"/>
    <property type="project" value="InterPro"/>
</dbReference>
<keyword evidence="6 12" id="KW-0686">Riboflavin biosynthesis</keyword>
<dbReference type="Gene3D" id="3.40.430.10">
    <property type="entry name" value="Dihydrofolate Reductase, subunit A"/>
    <property type="match status" value="1"/>
</dbReference>
<dbReference type="GO" id="GO:0008703">
    <property type="term" value="F:5-amino-6-(5-phosphoribosylamino)uracil reductase activity"/>
    <property type="evidence" value="ECO:0007669"/>
    <property type="project" value="UniProtKB-EC"/>
</dbReference>
<evidence type="ECO:0000256" key="10">
    <source>
        <dbReference type="ARBA" id="ARBA00023002"/>
    </source>
</evidence>
<dbReference type="eggNOG" id="COG0117">
    <property type="taxonomic scope" value="Bacteria"/>
</dbReference>
<dbReference type="InterPro" id="IPR002125">
    <property type="entry name" value="CMP_dCMP_dom"/>
</dbReference>
<evidence type="ECO:0000256" key="15">
    <source>
        <dbReference type="PIRSR" id="PIRSR006769-3"/>
    </source>
</evidence>
<dbReference type="Proteomes" id="UP000000442">
    <property type="component" value="Chromosome"/>
</dbReference>
<accession>C0QKX0</accession>
<feature type="domain" description="CMP/dCMP-type deaminase" evidence="16">
    <location>
        <begin position="15"/>
        <end position="128"/>
    </location>
</feature>
<reference evidence="17 18" key="1">
    <citation type="journal article" date="2009" name="Environ. Microbiol.">
        <title>Genome sequence of Desulfobacterium autotrophicum HRM2, a marine sulfate reducer oxidizing organic carbon completely to carbon dioxide.</title>
        <authorList>
            <person name="Strittmatter A.W."/>
            <person name="Liesegang H."/>
            <person name="Rabus R."/>
            <person name="Decker I."/>
            <person name="Amann J."/>
            <person name="Andres S."/>
            <person name="Henne A."/>
            <person name="Fricke W.F."/>
            <person name="Martinez-Arias R."/>
            <person name="Bartels D."/>
            <person name="Goesmann A."/>
            <person name="Krause L."/>
            <person name="Puehler A."/>
            <person name="Klenk H.P."/>
            <person name="Richter M."/>
            <person name="Schuler M."/>
            <person name="Gloeckner F.O."/>
            <person name="Meyerdierks A."/>
            <person name="Gottschalk G."/>
            <person name="Amann R."/>
        </authorList>
    </citation>
    <scope>NUCLEOTIDE SEQUENCE [LARGE SCALE GENOMIC DNA]</scope>
    <source>
        <strain evidence="18">ATCC 43914 / DSM 3382 / HRM2</strain>
    </source>
</reference>
<evidence type="ECO:0000256" key="2">
    <source>
        <dbReference type="ARBA" id="ARBA00004882"/>
    </source>
</evidence>
<keyword evidence="10 12" id="KW-0560">Oxidoreductase</keyword>
<evidence type="ECO:0000256" key="8">
    <source>
        <dbReference type="ARBA" id="ARBA00022833"/>
    </source>
</evidence>
<keyword evidence="18" id="KW-1185">Reference proteome</keyword>
<evidence type="ECO:0000256" key="5">
    <source>
        <dbReference type="ARBA" id="ARBA00007417"/>
    </source>
</evidence>
<feature type="binding site" evidence="14">
    <location>
        <position position="215"/>
    </location>
    <ligand>
        <name>NADP(+)</name>
        <dbReference type="ChEBI" id="CHEBI:58349"/>
    </ligand>
</feature>
<feature type="binding site" evidence="14">
    <location>
        <position position="310"/>
    </location>
    <ligand>
        <name>substrate</name>
    </ligand>
</feature>
<evidence type="ECO:0000256" key="7">
    <source>
        <dbReference type="ARBA" id="ARBA00022723"/>
    </source>
</evidence>
<evidence type="ECO:0000256" key="12">
    <source>
        <dbReference type="PIRNR" id="PIRNR006769"/>
    </source>
</evidence>
<evidence type="ECO:0000256" key="6">
    <source>
        <dbReference type="ARBA" id="ARBA00022619"/>
    </source>
</evidence>
<organism evidence="17 18">
    <name type="scientific">Desulforapulum autotrophicum (strain ATCC 43914 / DSM 3382 / VKM B-1955 / HRM2)</name>
    <name type="common">Desulfobacterium autotrophicum</name>
    <dbReference type="NCBI Taxonomy" id="177437"/>
    <lineage>
        <taxon>Bacteria</taxon>
        <taxon>Pseudomonadati</taxon>
        <taxon>Thermodesulfobacteriota</taxon>
        <taxon>Desulfobacteria</taxon>
        <taxon>Desulfobacterales</taxon>
        <taxon>Desulfobacteraceae</taxon>
        <taxon>Desulforapulum</taxon>
    </lineage>
</organism>
<dbReference type="Pfam" id="PF00383">
    <property type="entry name" value="dCMP_cyt_deam_1"/>
    <property type="match status" value="1"/>
</dbReference>
<dbReference type="SUPFAM" id="SSF53597">
    <property type="entry name" value="Dihydrofolate reductase-like"/>
    <property type="match status" value="1"/>
</dbReference>
<sequence length="381" mass="41578">MKIKNQTDVLMMDETTHNSFMEQAICLAEQGRGYTAPNPMVGAVVVKNNQVVGQGWHKGPGLAHAEVNAIDDAGDLARGSDLYVTLEPCNHTGRTPPCTEKILRAGIRRVFVGTEDPNPFVAGGGIKFLKERGVAVKVGICRRASETLIEDFIWYVKNDKQPFVVLKCAATLDGQLATRTGDSKWITNEASRKYVHRLRHWVDAIVVGAGTIRADNPSLTTRIENFDGRDPLRVILDAQLSIDPDSQVFTQQSSAKTMVAISRRADPERCALFKHRGIELLVLPEKEGIIDLACLGEALGQRGVVSLLIEGGGRVVHSALAAGVVNKIYLFFAPKLLGGNDGVPMCRGRGPELMNDALGLSQVEVERFDNDILIKGYLKQN</sequence>
<dbReference type="KEGG" id="dat:HRM2_31270"/>
<keyword evidence="12 17" id="KW-0378">Hydrolase</keyword>
<dbReference type="NCBIfam" id="TIGR00227">
    <property type="entry name" value="ribD_Cterm"/>
    <property type="match status" value="1"/>
</dbReference>
<dbReference type="PROSITE" id="PS51747">
    <property type="entry name" value="CYT_DCMP_DEAMINASES_2"/>
    <property type="match status" value="1"/>
</dbReference>
<comment type="pathway">
    <text evidence="3 12">Cofactor biosynthesis; riboflavin biosynthesis; 5-amino-6-(D-ribitylamino)uracil from GTP: step 3/4.</text>
</comment>
<feature type="binding site" evidence="14">
    <location>
        <position position="169"/>
    </location>
    <ligand>
        <name>NADP(+)</name>
        <dbReference type="ChEBI" id="CHEBI:58349"/>
    </ligand>
</feature>
<dbReference type="InterPro" id="IPR024072">
    <property type="entry name" value="DHFR-like_dom_sf"/>
</dbReference>
<feature type="binding site" evidence="14">
    <location>
        <position position="211"/>
    </location>
    <ligand>
        <name>NADP(+)</name>
        <dbReference type="ChEBI" id="CHEBI:58349"/>
    </ligand>
</feature>
<keyword evidence="8 12" id="KW-0862">Zinc</keyword>
<feature type="binding site" evidence="14">
    <location>
        <position position="199"/>
    </location>
    <ligand>
        <name>NADP(+)</name>
        <dbReference type="ChEBI" id="CHEBI:58349"/>
    </ligand>
</feature>
<dbReference type="PANTHER" id="PTHR38011">
    <property type="entry name" value="DIHYDROFOLATE REDUCTASE FAMILY PROTEIN (AFU_ORTHOLOGUE AFUA_8G06820)"/>
    <property type="match status" value="1"/>
</dbReference>
<dbReference type="CDD" id="cd01284">
    <property type="entry name" value="Riboflavin_deaminase-reductase"/>
    <property type="match status" value="1"/>
</dbReference>
<keyword evidence="9 12" id="KW-0521">NADP</keyword>
<evidence type="ECO:0000256" key="11">
    <source>
        <dbReference type="ARBA" id="ARBA00023268"/>
    </source>
</evidence>
<dbReference type="UniPathway" id="UPA00275">
    <property type="reaction ID" value="UER00401"/>
</dbReference>
<dbReference type="GO" id="GO:0009231">
    <property type="term" value="P:riboflavin biosynthetic process"/>
    <property type="evidence" value="ECO:0007669"/>
    <property type="project" value="UniProtKB-UniPathway"/>
</dbReference>
<feature type="binding site" evidence="14">
    <location>
        <position position="222"/>
    </location>
    <ligand>
        <name>substrate</name>
    </ligand>
</feature>
<feature type="binding site" evidence="15">
    <location>
        <position position="89"/>
    </location>
    <ligand>
        <name>Zn(2+)</name>
        <dbReference type="ChEBI" id="CHEBI:29105"/>
        <note>catalytic</note>
    </ligand>
</feature>
<evidence type="ECO:0000256" key="3">
    <source>
        <dbReference type="ARBA" id="ARBA00004910"/>
    </source>
</evidence>
<dbReference type="PROSITE" id="PS00903">
    <property type="entry name" value="CYT_DCMP_DEAMINASES_1"/>
    <property type="match status" value="1"/>
</dbReference>
<evidence type="ECO:0000313" key="18">
    <source>
        <dbReference type="Proteomes" id="UP000000442"/>
    </source>
</evidence>
<feature type="binding site" evidence="14">
    <location>
        <begin position="312"/>
        <end position="318"/>
    </location>
    <ligand>
        <name>NADP(+)</name>
        <dbReference type="ChEBI" id="CHEBI:58349"/>
    </ligand>
</feature>
<feature type="binding site" evidence="14">
    <location>
        <position position="219"/>
    </location>
    <ligand>
        <name>substrate</name>
    </ligand>
</feature>
<dbReference type="PIRSF" id="PIRSF006769">
    <property type="entry name" value="RibD"/>
    <property type="match status" value="1"/>
</dbReference>
<comment type="pathway">
    <text evidence="2 12">Cofactor biosynthesis; riboflavin biosynthesis; 5-amino-6-(D-ribitylamino)uracil from GTP: step 2/4.</text>
</comment>
<dbReference type="PANTHER" id="PTHR38011:SF7">
    <property type="entry name" value="2,5-DIAMINO-6-RIBOSYLAMINO-4(3H)-PYRIMIDINONE 5'-PHOSPHATE REDUCTASE"/>
    <property type="match status" value="1"/>
</dbReference>
<dbReference type="Gene3D" id="3.40.140.10">
    <property type="entry name" value="Cytidine Deaminase, domain 2"/>
    <property type="match status" value="1"/>
</dbReference>
<evidence type="ECO:0000256" key="14">
    <source>
        <dbReference type="PIRSR" id="PIRSR006769-2"/>
    </source>
</evidence>
<dbReference type="NCBIfam" id="TIGR00326">
    <property type="entry name" value="eubact_ribD"/>
    <property type="match status" value="1"/>
</dbReference>
<dbReference type="EMBL" id="CP001087">
    <property type="protein sequence ID" value="ACN16210.1"/>
    <property type="molecule type" value="Genomic_DNA"/>
</dbReference>
<name>C0QKX0_DESAH</name>
<dbReference type="EC" id="1.1.1.193" evidence="12"/>
<evidence type="ECO:0000256" key="9">
    <source>
        <dbReference type="ARBA" id="ARBA00022857"/>
    </source>
</evidence>
<dbReference type="EC" id="3.5.4.26" evidence="12"/>
<dbReference type="GO" id="GO:0050661">
    <property type="term" value="F:NADP binding"/>
    <property type="evidence" value="ECO:0007669"/>
    <property type="project" value="InterPro"/>
</dbReference>
<dbReference type="SUPFAM" id="SSF53927">
    <property type="entry name" value="Cytidine deaminase-like"/>
    <property type="match status" value="1"/>
</dbReference>
<dbReference type="STRING" id="177437.HRM2_31270"/>
<evidence type="ECO:0000313" key="17">
    <source>
        <dbReference type="EMBL" id="ACN16210.1"/>
    </source>
</evidence>
<feature type="binding site" evidence="14">
    <location>
        <position position="183"/>
    </location>
    <ligand>
        <name>substrate</name>
    </ligand>
</feature>
<comment type="catalytic activity">
    <reaction evidence="12">
        <text>5-amino-6-(5-phospho-D-ribitylamino)uracil + NADP(+) = 5-amino-6-(5-phospho-D-ribosylamino)uracil + NADPH + H(+)</text>
        <dbReference type="Rhea" id="RHEA:17845"/>
        <dbReference type="ChEBI" id="CHEBI:15378"/>
        <dbReference type="ChEBI" id="CHEBI:57783"/>
        <dbReference type="ChEBI" id="CHEBI:58349"/>
        <dbReference type="ChEBI" id="CHEBI:58421"/>
        <dbReference type="ChEBI" id="CHEBI:58453"/>
        <dbReference type="EC" id="1.1.1.193"/>
    </reaction>
</comment>